<dbReference type="EMBL" id="LAVV01000732">
    <property type="protein sequence ID" value="KNZ64113.1"/>
    <property type="molecule type" value="Genomic_DNA"/>
</dbReference>
<gene>
    <name evidence="1" type="ORF">VP01_1065g10</name>
</gene>
<accession>A0A0L6VTT8</accession>
<sequence>MESLTEPLISTSNNLQTSTHLGEILVRKTPYILSVEEKNIVRQHISSIPLLQHHRDPNREELPNYDQKKLLTIGNSIASMQQDMMTLRESLAEIPLLGHGYLEPYEYNKGHTWHESDPLYMPMKKLNHIHHLMEESIPACERKKSFNEETDPDKLENFSQIVIKDLINLLSHTDYNKKHKLESLNIQRLICETIYYFYKHQLISTYHLGTLLTKDKATSQAFSRHIIHSFLYDQKKTRIWLPLNTRNILRNWYQFSCGNMFSGLCGEHRARFEVYYQQAALEFYEKYPESEKNQHLKLTMEELKKAVFFDIKAEPVIMAGKETHVIRVKDPIKLASLFLDIYGYGTCHSELTHIFQAMDFIQKPTGSQQSSNDIQTKWRIASSSLQFLATIENMQMYLADKYWPRHWVKSLFNHKTEPNSKIPPPYQELQLFALYITWVQSEHKKNLKYFKGLPPGIIPYYQHHLIQASLGSITSMLLELAQSF</sequence>
<dbReference type="VEuPathDB" id="FungiDB:VP01_1065g10"/>
<keyword evidence="2" id="KW-1185">Reference proteome</keyword>
<evidence type="ECO:0000313" key="2">
    <source>
        <dbReference type="Proteomes" id="UP000037035"/>
    </source>
</evidence>
<name>A0A0L6VTT8_9BASI</name>
<comment type="caution">
    <text evidence="1">The sequence shown here is derived from an EMBL/GenBank/DDBJ whole genome shotgun (WGS) entry which is preliminary data.</text>
</comment>
<proteinExistence type="predicted"/>
<organism evidence="1 2">
    <name type="scientific">Puccinia sorghi</name>
    <dbReference type="NCBI Taxonomy" id="27349"/>
    <lineage>
        <taxon>Eukaryota</taxon>
        <taxon>Fungi</taxon>
        <taxon>Dikarya</taxon>
        <taxon>Basidiomycota</taxon>
        <taxon>Pucciniomycotina</taxon>
        <taxon>Pucciniomycetes</taxon>
        <taxon>Pucciniales</taxon>
        <taxon>Pucciniaceae</taxon>
        <taxon>Puccinia</taxon>
    </lineage>
</organism>
<dbReference type="AlphaFoldDB" id="A0A0L6VTT8"/>
<dbReference type="OrthoDB" id="2498658at2759"/>
<reference evidence="1 2" key="1">
    <citation type="submission" date="2015-08" db="EMBL/GenBank/DDBJ databases">
        <title>Next Generation Sequencing and Analysis of the Genome of Puccinia sorghi L Schw, the Causal Agent of Maize Common Rust.</title>
        <authorList>
            <person name="Rochi L."/>
            <person name="Burguener G."/>
            <person name="Darino M."/>
            <person name="Turjanski A."/>
            <person name="Kreff E."/>
            <person name="Dieguez M.J."/>
            <person name="Sacco F."/>
        </authorList>
    </citation>
    <scope>NUCLEOTIDE SEQUENCE [LARGE SCALE GENOMIC DNA]</scope>
    <source>
        <strain evidence="1 2">RO10H11247</strain>
    </source>
</reference>
<evidence type="ECO:0000313" key="1">
    <source>
        <dbReference type="EMBL" id="KNZ64113.1"/>
    </source>
</evidence>
<protein>
    <submittedName>
        <fullName evidence="1">Uncharacterized protein</fullName>
    </submittedName>
</protein>
<dbReference type="Proteomes" id="UP000037035">
    <property type="component" value="Unassembled WGS sequence"/>
</dbReference>